<dbReference type="Proteomes" id="UP000651977">
    <property type="component" value="Unassembled WGS sequence"/>
</dbReference>
<keyword evidence="2" id="KW-1185">Reference proteome</keyword>
<evidence type="ECO:0000313" key="1">
    <source>
        <dbReference type="EMBL" id="GGB08399.1"/>
    </source>
</evidence>
<reference evidence="2" key="1">
    <citation type="journal article" date="2019" name="Int. J. Syst. Evol. Microbiol.">
        <title>The Global Catalogue of Microorganisms (GCM) 10K type strain sequencing project: providing services to taxonomists for standard genome sequencing and annotation.</title>
        <authorList>
            <consortium name="The Broad Institute Genomics Platform"/>
            <consortium name="The Broad Institute Genome Sequencing Center for Infectious Disease"/>
            <person name="Wu L."/>
            <person name="Ma J."/>
        </authorList>
    </citation>
    <scope>NUCLEOTIDE SEQUENCE [LARGE SCALE GENOMIC DNA]</scope>
    <source>
        <strain evidence="2">CGMCC 1.10131</strain>
    </source>
</reference>
<gene>
    <name evidence="1" type="ORF">GCM10007414_22310</name>
</gene>
<dbReference type="RefSeq" id="WP_055734121.1">
    <property type="nucleotide sequence ID" value="NZ_BMDY01000012.1"/>
</dbReference>
<organism evidence="1 2">
    <name type="scientific">Agarivorans gilvus</name>
    <dbReference type="NCBI Taxonomy" id="680279"/>
    <lineage>
        <taxon>Bacteria</taxon>
        <taxon>Pseudomonadati</taxon>
        <taxon>Pseudomonadota</taxon>
        <taxon>Gammaproteobacteria</taxon>
        <taxon>Alteromonadales</taxon>
        <taxon>Alteromonadaceae</taxon>
        <taxon>Agarivorans</taxon>
    </lineage>
</organism>
<evidence type="ECO:0008006" key="3">
    <source>
        <dbReference type="Google" id="ProtNLM"/>
    </source>
</evidence>
<protein>
    <recommendedName>
        <fullName evidence="3">DUF2845 domain-containing protein</fullName>
    </recommendedName>
</protein>
<evidence type="ECO:0000313" key="2">
    <source>
        <dbReference type="Proteomes" id="UP000651977"/>
    </source>
</evidence>
<comment type="caution">
    <text evidence="1">The sequence shown here is derived from an EMBL/GenBank/DDBJ whole genome shotgun (WGS) entry which is preliminary data.</text>
</comment>
<proteinExistence type="predicted"/>
<dbReference type="EMBL" id="BMDY01000012">
    <property type="protein sequence ID" value="GGB08399.1"/>
    <property type="molecule type" value="Genomic_DNA"/>
</dbReference>
<accession>A0ABQ1I1U2</accession>
<sequence length="83" mass="9366">MLFTASAWSGKGTEVSNINCDGTWIRSETDKLELLSACGKPTFSEVVSGDNHIKLEGLLYQLNDNKYVIYLNRGKVVKIEWLR</sequence>
<name>A0ABQ1I1U2_9ALTE</name>